<dbReference type="STRING" id="1705.CA21670_07295"/>
<comment type="caution">
    <text evidence="3">The sequence shown here is derived from an EMBL/GenBank/DDBJ whole genome shotgun (WGS) entry which is preliminary data.</text>
</comment>
<dbReference type="Pfam" id="PF02613">
    <property type="entry name" value="Nitrate_red_del"/>
    <property type="match status" value="1"/>
</dbReference>
<evidence type="ECO:0000313" key="4">
    <source>
        <dbReference type="Proteomes" id="UP000076947"/>
    </source>
</evidence>
<dbReference type="Gene3D" id="1.10.3480.10">
    <property type="entry name" value="TorD-like"/>
    <property type="match status" value="1"/>
</dbReference>
<dbReference type="Proteomes" id="UP000076947">
    <property type="component" value="Unassembled WGS sequence"/>
</dbReference>
<dbReference type="GO" id="GO:0016530">
    <property type="term" value="F:metallochaperone activity"/>
    <property type="evidence" value="ECO:0007669"/>
    <property type="project" value="TreeGrafter"/>
</dbReference>
<dbReference type="GO" id="GO:0051131">
    <property type="term" value="P:chaperone-mediated protein complex assembly"/>
    <property type="evidence" value="ECO:0007669"/>
    <property type="project" value="InterPro"/>
</dbReference>
<dbReference type="AlphaFoldDB" id="A0A177IUW5"/>
<dbReference type="SUPFAM" id="SSF89155">
    <property type="entry name" value="TorD-like"/>
    <property type="match status" value="1"/>
</dbReference>
<evidence type="ECO:0000313" key="3">
    <source>
        <dbReference type="EMBL" id="OAH32617.1"/>
    </source>
</evidence>
<dbReference type="NCBIfam" id="TIGR00684">
    <property type="entry name" value="narJ"/>
    <property type="match status" value="1"/>
</dbReference>
<dbReference type="PANTHER" id="PTHR43680">
    <property type="entry name" value="NITRATE REDUCTASE MOLYBDENUM COFACTOR ASSEMBLY CHAPERONE"/>
    <property type="match status" value="1"/>
</dbReference>
<reference evidence="4" key="1">
    <citation type="submission" date="2016-02" db="EMBL/GenBank/DDBJ databases">
        <authorList>
            <person name="Kaur G."/>
            <person name="Nair G.R."/>
            <person name="Mayilraj S."/>
        </authorList>
    </citation>
    <scope>NUCLEOTIDE SEQUENCE [LARGE SCALE GENOMIC DNA]</scope>
    <source>
        <strain evidence="4">GA-15</strain>
    </source>
</reference>
<organism evidence="3 4">
    <name type="scientific">Corynebacterium stationis</name>
    <dbReference type="NCBI Taxonomy" id="1705"/>
    <lineage>
        <taxon>Bacteria</taxon>
        <taxon>Bacillati</taxon>
        <taxon>Actinomycetota</taxon>
        <taxon>Actinomycetes</taxon>
        <taxon>Mycobacteriales</taxon>
        <taxon>Corynebacteriaceae</taxon>
        <taxon>Corynebacterium</taxon>
    </lineage>
</organism>
<dbReference type="RefSeq" id="WP_066837181.1">
    <property type="nucleotide sequence ID" value="NZ_LSTQ01000001.1"/>
</dbReference>
<dbReference type="InterPro" id="IPR003765">
    <property type="entry name" value="NO3_reductase_chaperone_NarJ"/>
</dbReference>
<proteinExistence type="predicted"/>
<evidence type="ECO:0000256" key="2">
    <source>
        <dbReference type="SAM" id="MobiDB-lite"/>
    </source>
</evidence>
<dbReference type="InterPro" id="IPR036411">
    <property type="entry name" value="TorD-like_sf"/>
</dbReference>
<dbReference type="OrthoDB" id="4307003at2"/>
<dbReference type="GO" id="GO:0042128">
    <property type="term" value="P:nitrate assimilation"/>
    <property type="evidence" value="ECO:0007669"/>
    <property type="project" value="UniProtKB-KW"/>
</dbReference>
<gene>
    <name evidence="3" type="ORF">AYJ05_02835</name>
</gene>
<protein>
    <submittedName>
        <fullName evidence="3">Nitrate reductase</fullName>
    </submittedName>
</protein>
<dbReference type="EMBL" id="LSTQ01000001">
    <property type="protein sequence ID" value="OAH32617.1"/>
    <property type="molecule type" value="Genomic_DNA"/>
</dbReference>
<keyword evidence="4" id="KW-1185">Reference proteome</keyword>
<dbReference type="PANTHER" id="PTHR43680:SF2">
    <property type="entry name" value="NITRATE REDUCTASE MOLYBDENUM COFACTOR ASSEMBLY CHAPERONE NARJ"/>
    <property type="match status" value="1"/>
</dbReference>
<sequence>MGIFDKLKLLPGAGKFTSSSPHHHSHLPPLDHDTLAGYGTPAGMGASGGAKDVERTSRATISAQVGAADPRRTHTGRIPAELITPVAVTEHQRRTVAMAVSVLLQYPDENFHDTVAAVEQHVEDLPQAISEDFREFFSWAYSASLRDVEEHYVETFDQRRRCSLFLSYYAVGDTRQRGMAILAFGEQLRSLGFDFDENDELPDHLCVVLEALGLSEGSSHEQAVEFVASYRDGLEVLRAALEHTDSPYVSLIIAVCRALPRVDAEIAQKYVDLIRTGPPAEVVGIADLPFPTVQPDDL</sequence>
<accession>A0A177IUW5</accession>
<feature type="region of interest" description="Disordered" evidence="2">
    <location>
        <begin position="15"/>
        <end position="55"/>
    </location>
</feature>
<evidence type="ECO:0000256" key="1">
    <source>
        <dbReference type="ARBA" id="ARBA00023063"/>
    </source>
</evidence>
<keyword evidence="1" id="KW-0534">Nitrate assimilation</keyword>
<dbReference type="InterPro" id="IPR020945">
    <property type="entry name" value="DMSO/NO3_reduct_chaperone"/>
</dbReference>
<dbReference type="GO" id="GO:0051082">
    <property type="term" value="F:unfolded protein binding"/>
    <property type="evidence" value="ECO:0007669"/>
    <property type="project" value="InterPro"/>
</dbReference>
<name>A0A177IUW5_9CORY</name>